<keyword evidence="4" id="KW-1185">Reference proteome</keyword>
<sequence length="751" mass="85395">MHSLSTFHTSGTSIPASYIEYGTSLYPRSLRRRRKKGWGLGLPFFSCCNCPCQSSISSGISKLIRQQNLCWRSWFLVTDLKLSSSEMSRVPSRKYFTLALALDHEQLGSERVEERPKVKKLDNQVDCAVSDGAETGGIFDGEEGRKEKAVDIEENDHTNGNLFDEKGKVDVRALSLSLKHAKSADDVEEVFKNLHDLPLPVYSSMIRGFGVDKRLDSAFALVEWLKRKNKETQSSLSPNLFIYNSLLSAVKLTRQFDKIDKVIQDMEAQGIVPNIVTYNTLMSVYLEQGRHKDALNVLNDIKNNGLYPSPVTYSTILLAYRKMGDAHGALSYFAQLREKYQRGEIGKDSIDEWDNEFVKLEKFTVSICYLVMRQWLVNEENAAANVLNLLSVMDDTRVKPSRVDYERLVWACTCESHYIVAKELYRRIRGMSNDISLSVCNHVIWLMGKAKKWWAALEIYEDLLDKGPKPNNLSNELIISHFNILLTAARKKGIWRWGIRLLNKMQEKGLRPGSREWNAVLVACSKASETSVAIQIFMRMVEEGEKPTALSYGALLSALEKGRLYDEALRVWDHMCKVGVKPNLYAYTILVSVYIGKGSTEMIDSVFREMRSVGIEPTVVTFNAIITACAKNGMGSAAFEWFHRMKIQNIKPNEVTYEMLVEALARDGKPRLAYEIYLRACNEGLHLSSKAYDAVLESCDLYGISMNSNDLGPRPQEKRSDTRIYRNLSDFSNSAGLPRRGRWFDEKEIYP</sequence>
<dbReference type="NCBIfam" id="TIGR00756">
    <property type="entry name" value="PPR"/>
    <property type="match status" value="6"/>
</dbReference>
<feature type="repeat" description="PPR" evidence="2">
    <location>
        <begin position="239"/>
        <end position="273"/>
    </location>
</feature>
<dbReference type="Pfam" id="PF13812">
    <property type="entry name" value="PPR_3"/>
    <property type="match status" value="4"/>
</dbReference>
<protein>
    <submittedName>
        <fullName evidence="3">Pentatricopeptide repeat-containing protein</fullName>
    </submittedName>
</protein>
<feature type="repeat" description="PPR" evidence="2">
    <location>
        <begin position="274"/>
        <end position="308"/>
    </location>
</feature>
<gene>
    <name evidence="3" type="ORF">Cni_G19151</name>
</gene>
<name>A0AAQ3QI98_9LILI</name>
<dbReference type="PANTHER" id="PTHR47940:SF1">
    <property type="entry name" value="PROTEIN LOW PHOTOSYNTHETIC EFFICIENCY 1, CHLOROPLASTIC"/>
    <property type="match status" value="1"/>
</dbReference>
<evidence type="ECO:0000313" key="3">
    <source>
        <dbReference type="EMBL" id="WOL10396.1"/>
    </source>
</evidence>
<keyword evidence="1" id="KW-0677">Repeat</keyword>
<dbReference type="InterPro" id="IPR053343">
    <property type="entry name" value="PSII_mRNA-binding_protein"/>
</dbReference>
<feature type="repeat" description="PPR" evidence="2">
    <location>
        <begin position="548"/>
        <end position="582"/>
    </location>
</feature>
<dbReference type="AlphaFoldDB" id="A0AAQ3QI98"/>
<feature type="repeat" description="PPR" evidence="2">
    <location>
        <begin position="618"/>
        <end position="652"/>
    </location>
</feature>
<proteinExistence type="predicted"/>
<reference evidence="3 4" key="1">
    <citation type="submission" date="2023-10" db="EMBL/GenBank/DDBJ databases">
        <title>Chromosome-scale genome assembly provides insights into flower coloration mechanisms of Canna indica.</title>
        <authorList>
            <person name="Li C."/>
        </authorList>
    </citation>
    <scope>NUCLEOTIDE SEQUENCE [LARGE SCALE GENOMIC DNA]</scope>
    <source>
        <tissue evidence="3">Flower</tissue>
    </source>
</reference>
<dbReference type="Pfam" id="PF01535">
    <property type="entry name" value="PPR"/>
    <property type="match status" value="1"/>
</dbReference>
<dbReference type="InterPro" id="IPR002885">
    <property type="entry name" value="PPR_rpt"/>
</dbReference>
<accession>A0AAQ3QI98</accession>
<evidence type="ECO:0000256" key="1">
    <source>
        <dbReference type="ARBA" id="ARBA00022737"/>
    </source>
</evidence>
<evidence type="ECO:0000313" key="4">
    <source>
        <dbReference type="Proteomes" id="UP001327560"/>
    </source>
</evidence>
<dbReference type="EMBL" id="CP136895">
    <property type="protein sequence ID" value="WOL10396.1"/>
    <property type="molecule type" value="Genomic_DNA"/>
</dbReference>
<feature type="repeat" description="PPR" evidence="2">
    <location>
        <begin position="653"/>
        <end position="687"/>
    </location>
</feature>
<feature type="repeat" description="PPR" evidence="2">
    <location>
        <begin position="583"/>
        <end position="617"/>
    </location>
</feature>
<evidence type="ECO:0000256" key="2">
    <source>
        <dbReference type="PROSITE-ProRule" id="PRU00708"/>
    </source>
</evidence>
<feature type="repeat" description="PPR" evidence="2">
    <location>
        <begin position="513"/>
        <end position="547"/>
    </location>
</feature>
<dbReference type="InterPro" id="IPR011990">
    <property type="entry name" value="TPR-like_helical_dom_sf"/>
</dbReference>
<organism evidence="3 4">
    <name type="scientific">Canna indica</name>
    <name type="common">Indian-shot</name>
    <dbReference type="NCBI Taxonomy" id="4628"/>
    <lineage>
        <taxon>Eukaryota</taxon>
        <taxon>Viridiplantae</taxon>
        <taxon>Streptophyta</taxon>
        <taxon>Embryophyta</taxon>
        <taxon>Tracheophyta</taxon>
        <taxon>Spermatophyta</taxon>
        <taxon>Magnoliopsida</taxon>
        <taxon>Liliopsida</taxon>
        <taxon>Zingiberales</taxon>
        <taxon>Cannaceae</taxon>
        <taxon>Canna</taxon>
    </lineage>
</organism>
<dbReference type="PANTHER" id="PTHR47940">
    <property type="entry name" value="OS12G0283900 PROTEIN"/>
    <property type="match status" value="1"/>
</dbReference>
<dbReference type="Gene3D" id="1.25.40.10">
    <property type="entry name" value="Tetratricopeptide repeat domain"/>
    <property type="match status" value="4"/>
</dbReference>
<feature type="repeat" description="PPR" evidence="2">
    <location>
        <begin position="478"/>
        <end position="512"/>
    </location>
</feature>
<dbReference type="Proteomes" id="UP001327560">
    <property type="component" value="Chromosome 6"/>
</dbReference>
<dbReference type="PROSITE" id="PS51375">
    <property type="entry name" value="PPR"/>
    <property type="match status" value="8"/>
</dbReference>